<sequence>MDKAAKPQILYSERVTPSWFAFLPLLAIFPTFWLAFAPINLIAGVVSGLAVTALVAVLMVGLSPRIIVQKGRLSVSGAIVATEFLGKLEIIGKADTFAERGPRLNANAFVALQSSRKGLLKIQLTDSRDTTPYWLVSSKNPVKLAGFIEQARA</sequence>
<dbReference type="Pfam" id="PF11292">
    <property type="entry name" value="DUF3093"/>
    <property type="match status" value="1"/>
</dbReference>
<accession>A0A6J6CGK3</accession>
<reference evidence="2" key="1">
    <citation type="submission" date="2020-05" db="EMBL/GenBank/DDBJ databases">
        <authorList>
            <person name="Chiriac C."/>
            <person name="Salcher M."/>
            <person name="Ghai R."/>
            <person name="Kavagutti S V."/>
        </authorList>
    </citation>
    <scope>NUCLEOTIDE SEQUENCE</scope>
</reference>
<keyword evidence="1" id="KW-0812">Transmembrane</keyword>
<dbReference type="AlphaFoldDB" id="A0A6J6CGK3"/>
<gene>
    <name evidence="2" type="ORF">UFOPK1561_00248</name>
    <name evidence="3" type="ORF">UFOPK2044_00072</name>
</gene>
<keyword evidence="1" id="KW-1133">Transmembrane helix</keyword>
<dbReference type="InterPro" id="IPR021443">
    <property type="entry name" value="DUF3093"/>
</dbReference>
<evidence type="ECO:0000313" key="3">
    <source>
        <dbReference type="EMBL" id="CAB4625957.1"/>
    </source>
</evidence>
<feature type="transmembrane region" description="Helical" evidence="1">
    <location>
        <begin position="20"/>
        <end position="36"/>
    </location>
</feature>
<proteinExistence type="predicted"/>
<dbReference type="EMBL" id="CAEZVO010000004">
    <property type="protein sequence ID" value="CAB4625957.1"/>
    <property type="molecule type" value="Genomic_DNA"/>
</dbReference>
<evidence type="ECO:0000256" key="1">
    <source>
        <dbReference type="SAM" id="Phobius"/>
    </source>
</evidence>
<feature type="transmembrane region" description="Helical" evidence="1">
    <location>
        <begin position="42"/>
        <end position="62"/>
    </location>
</feature>
<keyword evidence="1" id="KW-0472">Membrane</keyword>
<name>A0A6J6CGK3_9ZZZZ</name>
<organism evidence="2">
    <name type="scientific">freshwater metagenome</name>
    <dbReference type="NCBI Taxonomy" id="449393"/>
    <lineage>
        <taxon>unclassified sequences</taxon>
        <taxon>metagenomes</taxon>
        <taxon>ecological metagenomes</taxon>
    </lineage>
</organism>
<protein>
    <submittedName>
        <fullName evidence="2">Unannotated protein</fullName>
    </submittedName>
</protein>
<evidence type="ECO:0000313" key="2">
    <source>
        <dbReference type="EMBL" id="CAB4550557.1"/>
    </source>
</evidence>
<dbReference type="EMBL" id="CAEZSZ010000015">
    <property type="protein sequence ID" value="CAB4550557.1"/>
    <property type="molecule type" value="Genomic_DNA"/>
</dbReference>